<sequence>MPAWHAQLQGNGYSVHSRGVLTYARRLDAPDELTGPRSRPQSLGASVAPRLVLPSPLAGACMALTNPASRAKISTILKSVPQAGTVLVRDVGQANFVSLCDDLGRAVLHFDVGLPISFNRHTRPSKFNIDPNERAPIILSHWDWDHLHGAFEFPHFLDCPWIVPDQRLGPGAARLARMLGEKGNLLVRPANARIRFPFGELVRSGGPVGDLNDSGLTVLAILASGRSALLAGDADYAHLMHSNAHRIDHLVATHHGARFNASQRSVPRPNRRGGTLVISYGYRNVYRHPHREALAKHAKSGRRNYVTTAGRKGIALRGDRAIS</sequence>
<keyword evidence="1" id="KW-0378">Hydrolase</keyword>
<dbReference type="Gene3D" id="3.60.15.10">
    <property type="entry name" value="Ribonuclease Z/Hydroxyacylglutathione hydrolase-like"/>
    <property type="match status" value="1"/>
</dbReference>
<gene>
    <name evidence="1" type="ORF">E4K65_46315</name>
</gene>
<protein>
    <submittedName>
        <fullName evidence="1">Metallo-hydrolase/oxidoreductase</fullName>
    </submittedName>
</protein>
<dbReference type="Proteomes" id="UP000297966">
    <property type="component" value="Unassembled WGS sequence"/>
</dbReference>
<name>A0A4Y9KZ99_9BRAD</name>
<organism evidence="1 2">
    <name type="scientific">Bradyrhizobium niftali</name>
    <dbReference type="NCBI Taxonomy" id="2560055"/>
    <lineage>
        <taxon>Bacteria</taxon>
        <taxon>Pseudomonadati</taxon>
        <taxon>Pseudomonadota</taxon>
        <taxon>Alphaproteobacteria</taxon>
        <taxon>Hyphomicrobiales</taxon>
        <taxon>Nitrobacteraceae</taxon>
        <taxon>Bradyrhizobium</taxon>
    </lineage>
</organism>
<reference evidence="1 2" key="1">
    <citation type="submission" date="2019-03" db="EMBL/GenBank/DDBJ databases">
        <title>Bradyrhizobium diversity isolated from nodules of Chamaecrista fasciculata.</title>
        <authorList>
            <person name="Klepa M.S."/>
            <person name="Urquiaga M.O."/>
            <person name="Hungria M."/>
            <person name="Delamuta J.R."/>
        </authorList>
    </citation>
    <scope>NUCLEOTIDE SEQUENCE [LARGE SCALE GENOMIC DNA]</scope>
    <source>
        <strain evidence="1 2">CNPSo 3448</strain>
    </source>
</reference>
<dbReference type="OrthoDB" id="9761531at2"/>
<dbReference type="EMBL" id="SPQT01000092">
    <property type="protein sequence ID" value="TFV35839.1"/>
    <property type="molecule type" value="Genomic_DNA"/>
</dbReference>
<keyword evidence="2" id="KW-1185">Reference proteome</keyword>
<evidence type="ECO:0000313" key="2">
    <source>
        <dbReference type="Proteomes" id="UP000297966"/>
    </source>
</evidence>
<evidence type="ECO:0000313" key="1">
    <source>
        <dbReference type="EMBL" id="TFV35839.1"/>
    </source>
</evidence>
<dbReference type="AlphaFoldDB" id="A0A4Y9KZ99"/>
<dbReference type="SUPFAM" id="SSF56281">
    <property type="entry name" value="Metallo-hydrolase/oxidoreductase"/>
    <property type="match status" value="1"/>
</dbReference>
<comment type="caution">
    <text evidence="1">The sequence shown here is derived from an EMBL/GenBank/DDBJ whole genome shotgun (WGS) entry which is preliminary data.</text>
</comment>
<dbReference type="InterPro" id="IPR036866">
    <property type="entry name" value="RibonucZ/Hydroxyglut_hydro"/>
</dbReference>
<accession>A0A4Y9KZ99</accession>
<dbReference type="GO" id="GO:0016787">
    <property type="term" value="F:hydrolase activity"/>
    <property type="evidence" value="ECO:0007669"/>
    <property type="project" value="UniProtKB-KW"/>
</dbReference>
<proteinExistence type="predicted"/>